<dbReference type="EC" id="3.2.1.23" evidence="5"/>
<dbReference type="InterPro" id="IPR013783">
    <property type="entry name" value="Ig-like_fold"/>
</dbReference>
<dbReference type="InterPro" id="IPR014718">
    <property type="entry name" value="GH-type_carb-bd"/>
</dbReference>
<dbReference type="InterPro" id="IPR008979">
    <property type="entry name" value="Galactose-bd-like_sf"/>
</dbReference>
<dbReference type="Pfam" id="PF02836">
    <property type="entry name" value="Glyco_hydro_2_C"/>
    <property type="match status" value="1"/>
</dbReference>
<dbReference type="Pfam" id="PF00703">
    <property type="entry name" value="Glyco_hydro_2"/>
    <property type="match status" value="1"/>
</dbReference>
<protein>
    <recommendedName>
        <fullName evidence="5">beta-galactosidase</fullName>
        <ecNumber evidence="5">3.2.1.23</ecNumber>
    </recommendedName>
    <alternativeName>
        <fullName evidence="9">Lactase</fullName>
    </alternativeName>
</protein>
<dbReference type="InterPro" id="IPR006101">
    <property type="entry name" value="Glyco_hydro_2"/>
</dbReference>
<dbReference type="PANTHER" id="PTHR46323">
    <property type="entry name" value="BETA-GALACTOSIDASE"/>
    <property type="match status" value="1"/>
</dbReference>
<evidence type="ECO:0000313" key="12">
    <source>
        <dbReference type="Proteomes" id="UP000576082"/>
    </source>
</evidence>
<comment type="cofactor">
    <cofactor evidence="2">
        <name>Ca(2+)</name>
        <dbReference type="ChEBI" id="CHEBI:29108"/>
    </cofactor>
</comment>
<evidence type="ECO:0000256" key="1">
    <source>
        <dbReference type="ARBA" id="ARBA00001412"/>
    </source>
</evidence>
<evidence type="ECO:0000256" key="2">
    <source>
        <dbReference type="ARBA" id="ARBA00001913"/>
    </source>
</evidence>
<feature type="domain" description="Beta galactosidase small chain/" evidence="10">
    <location>
        <begin position="761"/>
        <end position="1043"/>
    </location>
</feature>
<dbReference type="EMBL" id="JABANE010000074">
    <property type="protein sequence ID" value="NME70774.1"/>
    <property type="molecule type" value="Genomic_DNA"/>
</dbReference>
<dbReference type="GO" id="GO:0004565">
    <property type="term" value="F:beta-galactosidase activity"/>
    <property type="evidence" value="ECO:0007669"/>
    <property type="project" value="UniProtKB-EC"/>
</dbReference>
<dbReference type="Pfam" id="PF02837">
    <property type="entry name" value="Glyco_hydro_2_N"/>
    <property type="match status" value="1"/>
</dbReference>
<dbReference type="PRINTS" id="PR00132">
    <property type="entry name" value="GLHYDRLASE2"/>
</dbReference>
<dbReference type="InterPro" id="IPR006102">
    <property type="entry name" value="Ig-like_GH2"/>
</dbReference>
<accession>A0A7X9RY26</accession>
<dbReference type="SUPFAM" id="SSF49785">
    <property type="entry name" value="Galactose-binding domain-like"/>
    <property type="match status" value="1"/>
</dbReference>
<proteinExistence type="inferred from homology"/>
<dbReference type="AlphaFoldDB" id="A0A7X9RY26"/>
<dbReference type="GO" id="GO:0005990">
    <property type="term" value="P:lactose catabolic process"/>
    <property type="evidence" value="ECO:0007669"/>
    <property type="project" value="TreeGrafter"/>
</dbReference>
<dbReference type="Gene3D" id="3.20.20.80">
    <property type="entry name" value="Glycosidases"/>
    <property type="match status" value="1"/>
</dbReference>
<dbReference type="Proteomes" id="UP000576082">
    <property type="component" value="Unassembled WGS sequence"/>
</dbReference>
<evidence type="ECO:0000313" key="11">
    <source>
        <dbReference type="EMBL" id="NME70774.1"/>
    </source>
</evidence>
<keyword evidence="7" id="KW-0106">Calcium</keyword>
<evidence type="ECO:0000256" key="9">
    <source>
        <dbReference type="ARBA" id="ARBA00032230"/>
    </source>
</evidence>
<dbReference type="Gene3D" id="2.60.120.260">
    <property type="entry name" value="Galactose-binding domain-like"/>
    <property type="match status" value="1"/>
</dbReference>
<comment type="similarity">
    <text evidence="3">Belongs to the glycosyl hydrolase 2 family.</text>
</comment>
<dbReference type="InterPro" id="IPR006104">
    <property type="entry name" value="Glyco_hydro_2_N"/>
</dbReference>
<dbReference type="SUPFAM" id="SSF49303">
    <property type="entry name" value="beta-Galactosidase/glucuronidase domain"/>
    <property type="match status" value="2"/>
</dbReference>
<dbReference type="InterPro" id="IPR006103">
    <property type="entry name" value="Glyco_hydro_2_cat"/>
</dbReference>
<dbReference type="InterPro" id="IPR036156">
    <property type="entry name" value="Beta-gal/glucu_dom_sf"/>
</dbReference>
<keyword evidence="12" id="KW-1185">Reference proteome</keyword>
<evidence type="ECO:0000256" key="6">
    <source>
        <dbReference type="ARBA" id="ARBA00022801"/>
    </source>
</evidence>
<comment type="catalytic activity">
    <reaction evidence="1">
        <text>Hydrolysis of terminal non-reducing beta-D-galactose residues in beta-D-galactosides.</text>
        <dbReference type="EC" id="3.2.1.23"/>
    </reaction>
</comment>
<evidence type="ECO:0000256" key="5">
    <source>
        <dbReference type="ARBA" id="ARBA00012756"/>
    </source>
</evidence>
<dbReference type="RefSeq" id="WP_169659004.1">
    <property type="nucleotide sequence ID" value="NZ_JABANE010000074.1"/>
</dbReference>
<dbReference type="SUPFAM" id="SSF74650">
    <property type="entry name" value="Galactose mutarotase-like"/>
    <property type="match status" value="1"/>
</dbReference>
<gene>
    <name evidence="11" type="ORF">HHU12_22565</name>
</gene>
<evidence type="ECO:0000256" key="3">
    <source>
        <dbReference type="ARBA" id="ARBA00007401"/>
    </source>
</evidence>
<keyword evidence="6" id="KW-0378">Hydrolase</keyword>
<dbReference type="Pfam" id="PF02929">
    <property type="entry name" value="Bgal_small_N"/>
    <property type="match status" value="1"/>
</dbReference>
<dbReference type="InterPro" id="IPR004199">
    <property type="entry name" value="B-gal_small/dom_5"/>
</dbReference>
<dbReference type="Gene3D" id="2.60.40.10">
    <property type="entry name" value="Immunoglobulins"/>
    <property type="match status" value="2"/>
</dbReference>
<name>A0A7X9RY26_9BACT</name>
<dbReference type="SUPFAM" id="SSF51445">
    <property type="entry name" value="(Trans)glycosidases"/>
    <property type="match status" value="1"/>
</dbReference>
<organism evidence="11 12">
    <name type="scientific">Flammeovirga aprica JL-4</name>
    <dbReference type="NCBI Taxonomy" id="694437"/>
    <lineage>
        <taxon>Bacteria</taxon>
        <taxon>Pseudomonadati</taxon>
        <taxon>Bacteroidota</taxon>
        <taxon>Cytophagia</taxon>
        <taxon>Cytophagales</taxon>
        <taxon>Flammeovirgaceae</taxon>
        <taxon>Flammeovirga</taxon>
    </lineage>
</organism>
<dbReference type="InterPro" id="IPR017853">
    <property type="entry name" value="GH"/>
</dbReference>
<evidence type="ECO:0000259" key="10">
    <source>
        <dbReference type="SMART" id="SM01038"/>
    </source>
</evidence>
<evidence type="ECO:0000256" key="4">
    <source>
        <dbReference type="ARBA" id="ARBA00011245"/>
    </source>
</evidence>
<dbReference type="SMART" id="SM01038">
    <property type="entry name" value="Bgal_small_N"/>
    <property type="match status" value="1"/>
</dbReference>
<evidence type="ECO:0000256" key="7">
    <source>
        <dbReference type="ARBA" id="ARBA00022837"/>
    </source>
</evidence>
<dbReference type="GO" id="GO:0030246">
    <property type="term" value="F:carbohydrate binding"/>
    <property type="evidence" value="ECO:0007669"/>
    <property type="project" value="InterPro"/>
</dbReference>
<evidence type="ECO:0000256" key="8">
    <source>
        <dbReference type="ARBA" id="ARBA00023295"/>
    </source>
</evidence>
<dbReference type="Gene3D" id="2.70.98.10">
    <property type="match status" value="1"/>
</dbReference>
<dbReference type="GO" id="GO:0009341">
    <property type="term" value="C:beta-galactosidase complex"/>
    <property type="evidence" value="ECO:0007669"/>
    <property type="project" value="InterPro"/>
</dbReference>
<comment type="subunit">
    <text evidence="4">Monomer.</text>
</comment>
<sequence>MKRIILIFLLSLTHYLGIAQEKENWNNPEVISVNKLKPVADFIHFTSDDFKGEQKDLSNYILLNGPWKFKWSKNNTLKPKDFYQLDYNTTQWKELEVPADWQMHGYGFPIYTNIIYPFKKDAPNAPTEFNPVGSYKRTFTVDQDWLREKDITLHFAGVNSAFTVWVNGQEVGYAQGSKTPAEFDVTDVVKVGENQIAVEVHRWCDGSYLEDQDFWRLSGIERDVYLYATEKVAFQDIQVNASLEKTAYKDGMLSYTVELKTANKEASLEVRVKDKTTILFQKSYTIEAKATSSTLVINEALKLLENIKKWSAEAPNLYQMEFLLKDKEGKVLDATYQKIGFRTSEIVDGELLVNGQPILIKGVNRHEHHPQNGHVVTREEMLQDIIDLKKYNLNAVRTSHYPNDPYFYQLCDEYGIYVCDEANIETHGYGYKPEETLANDSVFKEQHIDRVRRMVKRDINHPSVIFWSMGNEAGNGANFKNAYDWLKSYDLTRPVMYERSERFIKNDVITTDITAWMYSPLNKIMDYLKLQERLPSAKKRPFIWAEYAHAMGNSTGNFKDNWDVVRNEKYFQGGFIWDWQDQGLEDKDNEGNIFYKYGGDYAPDSIHTDMNFCANGIIGSDRTPHPGIFEVKHVYQNYHFDQVSTTEYSIYNENFFITSKGVKLEYEILENGISIIKKYLPLNEIQPQEKLGFEVELRKDLHPEKEYFINFYLKKDKDQLLGNDHLIASGQFLIQAPSKAEVATEFKGKKLKVKKESKGFQVIGADFKLEFDHQGIGLKSYTYKGENLLGIRPELSFWRAPTDNDYGAWKPIRKGNQEYYAFRDHASNFKFKSVEIQKGKTAIEVVYILENTALDLQNKITYTIGLNGEVELDSKLEGIDPEFFKYAPRYGINIGMKKAFNKVKYYGKGPYENYIDRNESATVGLYKTTAQEMYFPYIRPQATGNRTDVRWFTCEDKTQKGMLFKAEKTFEFSVLPYSTAQLDGGTIKSPTHTNDLKETDFVYIKISSKEIGVGGDNSWDMKALAHKKYRLVPADYHLKITLSPSHNNNRQVQ</sequence>
<reference evidence="11 12" key="1">
    <citation type="submission" date="2020-04" db="EMBL/GenBank/DDBJ databases">
        <title>Flammeovirga sp. SR4, a novel species isolated from seawater.</title>
        <authorList>
            <person name="Wang X."/>
        </authorList>
    </citation>
    <scope>NUCLEOTIDE SEQUENCE [LARGE SCALE GENOMIC DNA]</scope>
    <source>
        <strain evidence="11 12">ATCC 23126</strain>
    </source>
</reference>
<dbReference type="InterPro" id="IPR032312">
    <property type="entry name" value="LacZ_4"/>
</dbReference>
<comment type="caution">
    <text evidence="11">The sequence shown here is derived from an EMBL/GenBank/DDBJ whole genome shotgun (WGS) entry which is preliminary data.</text>
</comment>
<dbReference type="InterPro" id="IPR050347">
    <property type="entry name" value="Bact_Beta-galactosidase"/>
</dbReference>
<dbReference type="Pfam" id="PF16353">
    <property type="entry name" value="LacZ_4"/>
    <property type="match status" value="1"/>
</dbReference>
<keyword evidence="8" id="KW-0326">Glycosidase</keyword>
<dbReference type="PANTHER" id="PTHR46323:SF2">
    <property type="entry name" value="BETA-GALACTOSIDASE"/>
    <property type="match status" value="1"/>
</dbReference>
<dbReference type="InterPro" id="IPR011013">
    <property type="entry name" value="Gal_mutarotase_sf_dom"/>
</dbReference>